<dbReference type="Pfam" id="PF01171">
    <property type="entry name" value="ATP_bind_3"/>
    <property type="match status" value="1"/>
</dbReference>
<keyword evidence="5 8" id="KW-0547">Nucleotide-binding</keyword>
<keyword evidence="4 8" id="KW-0819">tRNA processing</keyword>
<evidence type="ECO:0000256" key="7">
    <source>
        <dbReference type="ARBA" id="ARBA00048539"/>
    </source>
</evidence>
<comment type="function">
    <text evidence="8">Ligates lysine onto the cytidine present at position 34 of the AUA codon-specific tRNA(Ile) that contains the anticodon CAU, in an ATP-dependent manner. Cytidine is converted to lysidine, thus changing the amino acid specificity of the tRNA from methionine to isoleucine.</text>
</comment>
<comment type="subcellular location">
    <subcellularLocation>
        <location evidence="1 8">Cytoplasm</location>
    </subcellularLocation>
</comment>
<proteinExistence type="inferred from homology"/>
<evidence type="ECO:0000313" key="11">
    <source>
        <dbReference type="Proteomes" id="UP001631949"/>
    </source>
</evidence>
<keyword evidence="2 8" id="KW-0963">Cytoplasm</keyword>
<comment type="caution">
    <text evidence="10">The sequence shown here is derived from an EMBL/GenBank/DDBJ whole genome shotgun (WGS) entry which is preliminary data.</text>
</comment>
<evidence type="ECO:0000256" key="6">
    <source>
        <dbReference type="ARBA" id="ARBA00022840"/>
    </source>
</evidence>
<reference evidence="10 11" key="1">
    <citation type="journal article" date="2016" name="Int. J. Syst. Evol. Microbiol.">
        <title>Peptococcus simiae sp. nov., isolated from rhesus macaque faeces and emended description of the genus Peptococcus.</title>
        <authorList>
            <person name="Shkoporov A.N."/>
            <person name="Efimov B.A."/>
            <person name="Kondova I."/>
            <person name="Ouwerling B."/>
            <person name="Chaplin A.V."/>
            <person name="Shcherbakova V.A."/>
            <person name="Langermans J.A.M."/>
        </authorList>
    </citation>
    <scope>NUCLEOTIDE SEQUENCE [LARGE SCALE GENOMIC DNA]</scope>
    <source>
        <strain evidence="10 11">M108</strain>
    </source>
</reference>
<dbReference type="RefSeq" id="WP_408976679.1">
    <property type="nucleotide sequence ID" value="NZ_JBJUVG010000002.1"/>
</dbReference>
<evidence type="ECO:0000256" key="3">
    <source>
        <dbReference type="ARBA" id="ARBA00022598"/>
    </source>
</evidence>
<dbReference type="SUPFAM" id="SSF52402">
    <property type="entry name" value="Adenine nucleotide alpha hydrolases-like"/>
    <property type="match status" value="1"/>
</dbReference>
<dbReference type="PANTHER" id="PTHR43033">
    <property type="entry name" value="TRNA(ILE)-LYSIDINE SYNTHASE-RELATED"/>
    <property type="match status" value="1"/>
</dbReference>
<evidence type="ECO:0000313" key="10">
    <source>
        <dbReference type="EMBL" id="MFM9413060.1"/>
    </source>
</evidence>
<gene>
    <name evidence="8 10" type="primary">tilS</name>
    <name evidence="10" type="ORF">ACKQTC_01545</name>
</gene>
<comment type="domain">
    <text evidence="8">The N-terminal region contains the highly conserved SGGXDS motif, predicted to be a P-loop motif involved in ATP binding.</text>
</comment>
<evidence type="ECO:0000256" key="4">
    <source>
        <dbReference type="ARBA" id="ARBA00022694"/>
    </source>
</evidence>
<keyword evidence="6 8" id="KW-0067">ATP-binding</keyword>
<evidence type="ECO:0000256" key="5">
    <source>
        <dbReference type="ARBA" id="ARBA00022741"/>
    </source>
</evidence>
<dbReference type="SMART" id="SM00977">
    <property type="entry name" value="TilS_C"/>
    <property type="match status" value="1"/>
</dbReference>
<dbReference type="InterPro" id="IPR014729">
    <property type="entry name" value="Rossmann-like_a/b/a_fold"/>
</dbReference>
<dbReference type="InterPro" id="IPR012795">
    <property type="entry name" value="tRNA_Ile_lys_synt_N"/>
</dbReference>
<dbReference type="HAMAP" id="MF_01161">
    <property type="entry name" value="tRNA_Ile_lys_synt"/>
    <property type="match status" value="1"/>
</dbReference>
<dbReference type="Gene3D" id="3.40.50.620">
    <property type="entry name" value="HUPs"/>
    <property type="match status" value="1"/>
</dbReference>
<keyword evidence="11" id="KW-1185">Reference proteome</keyword>
<comment type="catalytic activity">
    <reaction evidence="7 8">
        <text>cytidine(34) in tRNA(Ile2) + L-lysine + ATP = lysidine(34) in tRNA(Ile2) + AMP + diphosphate + H(+)</text>
        <dbReference type="Rhea" id="RHEA:43744"/>
        <dbReference type="Rhea" id="RHEA-COMP:10625"/>
        <dbReference type="Rhea" id="RHEA-COMP:10670"/>
        <dbReference type="ChEBI" id="CHEBI:15378"/>
        <dbReference type="ChEBI" id="CHEBI:30616"/>
        <dbReference type="ChEBI" id="CHEBI:32551"/>
        <dbReference type="ChEBI" id="CHEBI:33019"/>
        <dbReference type="ChEBI" id="CHEBI:82748"/>
        <dbReference type="ChEBI" id="CHEBI:83665"/>
        <dbReference type="ChEBI" id="CHEBI:456215"/>
        <dbReference type="EC" id="6.3.4.19"/>
    </reaction>
</comment>
<name>A0ABW9GX08_9FIRM</name>
<dbReference type="NCBIfam" id="TIGR02433">
    <property type="entry name" value="lysidine_TilS_C"/>
    <property type="match status" value="1"/>
</dbReference>
<dbReference type="SUPFAM" id="SSF56037">
    <property type="entry name" value="PheT/TilS domain"/>
    <property type="match status" value="1"/>
</dbReference>
<dbReference type="PANTHER" id="PTHR43033:SF1">
    <property type="entry name" value="TRNA(ILE)-LYSIDINE SYNTHASE-RELATED"/>
    <property type="match status" value="1"/>
</dbReference>
<evidence type="ECO:0000256" key="2">
    <source>
        <dbReference type="ARBA" id="ARBA00022490"/>
    </source>
</evidence>
<dbReference type="InterPro" id="IPR011063">
    <property type="entry name" value="TilS/TtcA_N"/>
</dbReference>
<dbReference type="EC" id="6.3.4.19" evidence="8"/>
<dbReference type="EMBL" id="JBJUVG010000002">
    <property type="protein sequence ID" value="MFM9413060.1"/>
    <property type="molecule type" value="Genomic_DNA"/>
</dbReference>
<accession>A0ABW9GX08</accession>
<evidence type="ECO:0000256" key="1">
    <source>
        <dbReference type="ARBA" id="ARBA00004496"/>
    </source>
</evidence>
<evidence type="ECO:0000259" key="9">
    <source>
        <dbReference type="SMART" id="SM00977"/>
    </source>
</evidence>
<keyword evidence="3 8" id="KW-0436">Ligase</keyword>
<feature type="binding site" evidence="8">
    <location>
        <begin position="34"/>
        <end position="39"/>
    </location>
    <ligand>
        <name>ATP</name>
        <dbReference type="ChEBI" id="CHEBI:30616"/>
    </ligand>
</feature>
<dbReference type="GO" id="GO:0032267">
    <property type="term" value="F:tRNA(Ile)-lysidine synthase activity"/>
    <property type="evidence" value="ECO:0007669"/>
    <property type="project" value="UniProtKB-EC"/>
</dbReference>
<dbReference type="Pfam" id="PF11734">
    <property type="entry name" value="TilS_C"/>
    <property type="match status" value="1"/>
</dbReference>
<feature type="domain" description="Lysidine-tRNA(Ile) synthetase C-terminal" evidence="9">
    <location>
        <begin position="383"/>
        <end position="457"/>
    </location>
</feature>
<dbReference type="NCBIfam" id="TIGR02432">
    <property type="entry name" value="lysidine_TilS_N"/>
    <property type="match status" value="1"/>
</dbReference>
<dbReference type="CDD" id="cd01992">
    <property type="entry name" value="TilS_N"/>
    <property type="match status" value="1"/>
</dbReference>
<protein>
    <recommendedName>
        <fullName evidence="8">tRNA(Ile)-lysidine synthase</fullName>
        <ecNumber evidence="8">6.3.4.19</ecNumber>
    </recommendedName>
    <alternativeName>
        <fullName evidence="8">tRNA(Ile)-2-lysyl-cytidine synthase</fullName>
    </alternativeName>
    <alternativeName>
        <fullName evidence="8">tRNA(Ile)-lysidine synthetase</fullName>
    </alternativeName>
</protein>
<comment type="similarity">
    <text evidence="8">Belongs to the tRNA(Ile)-lysidine synthase family.</text>
</comment>
<organism evidence="10 11">
    <name type="scientific">Peptococcus simiae</name>
    <dbReference type="NCBI Taxonomy" id="1643805"/>
    <lineage>
        <taxon>Bacteria</taxon>
        <taxon>Bacillati</taxon>
        <taxon>Bacillota</taxon>
        <taxon>Clostridia</taxon>
        <taxon>Eubacteriales</taxon>
        <taxon>Peptococcaceae</taxon>
        <taxon>Peptococcus</taxon>
    </lineage>
</organism>
<dbReference type="InterPro" id="IPR012094">
    <property type="entry name" value="tRNA_Ile_lys_synt"/>
</dbReference>
<sequence length="467" mass="52385">MKKVGRGVMYEAFRTFVEAEGLIADGDRILIALSGGPDSMALCDLLCRLREDRPISLMAAHLNHQLRPGAGAEALAVTAYCRQKRVPLVYGTCQVRRLAAKEKIGEEAAGRQARRQLFQQVMARWGLSKVALGHHADDRAETILFNMMRGAGVRGMAAMPTQRGPIIRPLLFARKDELVTYCQARGLVFALDETNTDTGYTRNRIRQDLVPLMEGINPAAVRHVNQMARHLQELTDLVEDQMLIPLMNQASPVIAGEIAFPRPLLQDQPPYVQKAVLARLRQKLTDREGTFNAYQLDTVIDVLNSLQNDKTIDGGCIKVYIEKNHIVLSDATQQEKGCPVGLWQPQPGESFRLPTWPGSFLVSRTAPAAPSLWDFFLPDDRPLWVRTRQAGDVIRRPGLGHQALKKVFQSQHISHRLRARWPMICDQAGQVMWIPGLAKSDEALFNERNHAKTGIYIRAEFNDVTNH</sequence>
<dbReference type="InterPro" id="IPR012796">
    <property type="entry name" value="Lysidine-tRNA-synth_C"/>
</dbReference>
<dbReference type="Proteomes" id="UP001631949">
    <property type="component" value="Unassembled WGS sequence"/>
</dbReference>
<evidence type="ECO:0000256" key="8">
    <source>
        <dbReference type="HAMAP-Rule" id="MF_01161"/>
    </source>
</evidence>